<dbReference type="PANTHER" id="PTHR11722">
    <property type="entry name" value="60S RIBOSOMAL PROTEIN L13"/>
    <property type="match status" value="1"/>
</dbReference>
<evidence type="ECO:0000256" key="1">
    <source>
        <dbReference type="ARBA" id="ARBA00005640"/>
    </source>
</evidence>
<evidence type="ECO:0000256" key="3">
    <source>
        <dbReference type="ARBA" id="ARBA00023274"/>
    </source>
</evidence>
<dbReference type="GO" id="GO:0006412">
    <property type="term" value="P:translation"/>
    <property type="evidence" value="ECO:0007669"/>
    <property type="project" value="InterPro"/>
</dbReference>
<dbReference type="VEuPathDB" id="TriTrypDB:ADEAN_000612800"/>
<evidence type="ECO:0000256" key="4">
    <source>
        <dbReference type="SAM" id="MobiDB-lite"/>
    </source>
</evidence>
<evidence type="ECO:0000256" key="2">
    <source>
        <dbReference type="ARBA" id="ARBA00022980"/>
    </source>
</evidence>
<dbReference type="GO" id="GO:0003735">
    <property type="term" value="F:structural constituent of ribosome"/>
    <property type="evidence" value="ECO:0007669"/>
    <property type="project" value="InterPro"/>
</dbReference>
<protein>
    <submittedName>
        <fullName evidence="5">Ribosomal protein L13e, putative</fullName>
    </submittedName>
</protein>
<name>S9VS21_9TRYP</name>
<dbReference type="HAMAP" id="MF_00499">
    <property type="entry name" value="Ribosomal_eL13"/>
    <property type="match status" value="1"/>
</dbReference>
<dbReference type="PANTHER" id="PTHR11722:SF0">
    <property type="entry name" value="LARGE RIBOSOMAL SUBUNIT PROTEIN EL13"/>
    <property type="match status" value="1"/>
</dbReference>
<dbReference type="EMBL" id="LR877155">
    <property type="protein sequence ID" value="CAD2218637.1"/>
    <property type="molecule type" value="Genomic_DNA"/>
</dbReference>
<evidence type="ECO:0000313" key="5">
    <source>
        <dbReference type="EMBL" id="CAD2218636.1"/>
    </source>
</evidence>
<proteinExistence type="inferred from homology"/>
<dbReference type="AlphaFoldDB" id="S9VS21"/>
<keyword evidence="7" id="KW-1185">Reference proteome</keyword>
<dbReference type="Pfam" id="PF01294">
    <property type="entry name" value="Ribosomal_L13e"/>
    <property type="match status" value="1"/>
</dbReference>
<reference evidence="5 7" key="1">
    <citation type="submission" date="2020-08" db="EMBL/GenBank/DDBJ databases">
        <authorList>
            <person name="Newling K."/>
            <person name="Davey J."/>
            <person name="Forrester S."/>
        </authorList>
    </citation>
    <scope>NUCLEOTIDE SEQUENCE [LARGE SCALE GENOMIC DNA]</scope>
    <source>
        <strain evidence="5">Crithidia deanei Carvalho</strain>
        <strain evidence="7">Crithidia deanei Carvalho (ATCC PRA-265)</strain>
    </source>
</reference>
<dbReference type="GO" id="GO:0022625">
    <property type="term" value="C:cytosolic large ribosomal subunit"/>
    <property type="evidence" value="ECO:0007669"/>
    <property type="project" value="TreeGrafter"/>
</dbReference>
<keyword evidence="3" id="KW-0687">Ribonucleoprotein</keyword>
<accession>S9VS21</accession>
<organism evidence="5 7">
    <name type="scientific">Angomonas deanei</name>
    <dbReference type="NCBI Taxonomy" id="59799"/>
    <lineage>
        <taxon>Eukaryota</taxon>
        <taxon>Discoba</taxon>
        <taxon>Euglenozoa</taxon>
        <taxon>Kinetoplastea</taxon>
        <taxon>Metakinetoplastina</taxon>
        <taxon>Trypanosomatida</taxon>
        <taxon>Trypanosomatidae</taxon>
        <taxon>Strigomonadinae</taxon>
        <taxon>Angomonas</taxon>
    </lineage>
</organism>
<dbReference type="Proteomes" id="UP000515908">
    <property type="component" value="Chromosome 11"/>
</dbReference>
<keyword evidence="2 5" id="KW-0689">Ribosomal protein</keyword>
<evidence type="ECO:0000313" key="7">
    <source>
        <dbReference type="Proteomes" id="UP000515908"/>
    </source>
</evidence>
<sequence>MPKGNNAIPHVHQKKHWNPCSSQKGNYKVFLNQPAQKIRRRRLRLQKAKRTFPRPLKALRPQVNCPTVRHNMKKRLGRGFTPIELKAAGLNPHYARTIGIRVDSRRQNKSEEGLNVNVDRLKTYLGKLVLFPINHKKARKGEASEEEVKAATQDRSRYGDAAVGALVYPAAEAPRAVSAEEKTKNVFRFLKKNHSAARFFGARTARAARKAAAAEEKNK</sequence>
<dbReference type="InterPro" id="IPR001380">
    <property type="entry name" value="Ribosomal_eL13"/>
</dbReference>
<comment type="similarity">
    <text evidence="1">Belongs to the eukaryotic ribosomal protein eL13 family.</text>
</comment>
<dbReference type="EMBL" id="LR877155">
    <property type="protein sequence ID" value="CAD2218636.1"/>
    <property type="molecule type" value="Genomic_DNA"/>
</dbReference>
<dbReference type="GO" id="GO:0003723">
    <property type="term" value="F:RNA binding"/>
    <property type="evidence" value="ECO:0007669"/>
    <property type="project" value="TreeGrafter"/>
</dbReference>
<dbReference type="OrthoDB" id="277928at2759"/>
<evidence type="ECO:0000313" key="6">
    <source>
        <dbReference type="EMBL" id="CAD2218637.1"/>
    </source>
</evidence>
<feature type="region of interest" description="Disordered" evidence="4">
    <location>
        <begin position="1"/>
        <end position="25"/>
    </location>
</feature>
<gene>
    <name evidence="5" type="ORF">ADEAN_000612700</name>
    <name evidence="6" type="ORF">ADEAN_000612800</name>
</gene>
<dbReference type="VEuPathDB" id="TriTrypDB:ADEAN_000612700"/>